<accession>A0A0A8YPC9</accession>
<proteinExistence type="predicted"/>
<name>A0A0A8YPC9_ARUDO</name>
<evidence type="ECO:0000313" key="2">
    <source>
        <dbReference type="EMBL" id="JAD26655.1"/>
    </source>
</evidence>
<dbReference type="AlphaFoldDB" id="A0A0A8YPC9"/>
<sequence>MRSARGGGARHAPARQGEVGRPSSARSAPTAAPGFGTARGGGAALLGTLHPDGRAQLRHGEGRRGGPPRHAPPRWPRLAPARRGEAGQPSSARSALTAVPSSGTVRGGGADLLSALRLRHG</sequence>
<protein>
    <submittedName>
        <fullName evidence="2">Uncharacterized protein</fullName>
    </submittedName>
</protein>
<organism evidence="2">
    <name type="scientific">Arundo donax</name>
    <name type="common">Giant reed</name>
    <name type="synonym">Donax arundinaceus</name>
    <dbReference type="NCBI Taxonomy" id="35708"/>
    <lineage>
        <taxon>Eukaryota</taxon>
        <taxon>Viridiplantae</taxon>
        <taxon>Streptophyta</taxon>
        <taxon>Embryophyta</taxon>
        <taxon>Tracheophyta</taxon>
        <taxon>Spermatophyta</taxon>
        <taxon>Magnoliopsida</taxon>
        <taxon>Liliopsida</taxon>
        <taxon>Poales</taxon>
        <taxon>Poaceae</taxon>
        <taxon>PACMAD clade</taxon>
        <taxon>Arundinoideae</taxon>
        <taxon>Arundineae</taxon>
        <taxon>Arundo</taxon>
    </lineage>
</organism>
<feature type="compositionally biased region" description="Low complexity" evidence="1">
    <location>
        <begin position="10"/>
        <end position="36"/>
    </location>
</feature>
<feature type="region of interest" description="Disordered" evidence="1">
    <location>
        <begin position="1"/>
        <end position="109"/>
    </location>
</feature>
<feature type="compositionally biased region" description="Polar residues" evidence="1">
    <location>
        <begin position="88"/>
        <end position="104"/>
    </location>
</feature>
<evidence type="ECO:0000256" key="1">
    <source>
        <dbReference type="SAM" id="MobiDB-lite"/>
    </source>
</evidence>
<reference evidence="2" key="2">
    <citation type="journal article" date="2015" name="Data Brief">
        <title>Shoot transcriptome of the giant reed, Arundo donax.</title>
        <authorList>
            <person name="Barrero R.A."/>
            <person name="Guerrero F.D."/>
            <person name="Moolhuijzen P."/>
            <person name="Goolsby J.A."/>
            <person name="Tidwell J."/>
            <person name="Bellgard S.E."/>
            <person name="Bellgard M.I."/>
        </authorList>
    </citation>
    <scope>NUCLEOTIDE SEQUENCE</scope>
    <source>
        <tissue evidence="2">Shoot tissue taken approximately 20 cm above the soil surface</tissue>
    </source>
</reference>
<reference evidence="2" key="1">
    <citation type="submission" date="2014-09" db="EMBL/GenBank/DDBJ databases">
        <authorList>
            <person name="Magalhaes I.L.F."/>
            <person name="Oliveira U."/>
            <person name="Santos F.R."/>
            <person name="Vidigal T.H.D.A."/>
            <person name="Brescovit A.D."/>
            <person name="Santos A.J."/>
        </authorList>
    </citation>
    <scope>NUCLEOTIDE SEQUENCE</scope>
    <source>
        <tissue evidence="2">Shoot tissue taken approximately 20 cm above the soil surface</tissue>
    </source>
</reference>
<dbReference type="EMBL" id="GBRH01271240">
    <property type="protein sequence ID" value="JAD26655.1"/>
    <property type="molecule type" value="Transcribed_RNA"/>
</dbReference>
<feature type="compositionally biased region" description="Basic and acidic residues" evidence="1">
    <location>
        <begin position="51"/>
        <end position="64"/>
    </location>
</feature>